<evidence type="ECO:0000259" key="2">
    <source>
        <dbReference type="Pfam" id="PF04773"/>
    </source>
</evidence>
<protein>
    <submittedName>
        <fullName evidence="3">FecR domain-containing protein</fullName>
    </submittedName>
</protein>
<comment type="caution">
    <text evidence="3">The sequence shown here is derived from an EMBL/GenBank/DDBJ whole genome shotgun (WGS) entry which is preliminary data.</text>
</comment>
<sequence length="199" mass="20619">MRAATLLGLGGLPLAALAQTTAERAPTAGLVTDLRGDAMAQLRETRRRLATDGPVFVGDRVETGEGARAGFRLGRATDLRLGENTRITIDRFIVDAGGTISLGAGALLVDKAPGSEAGRIRIRSSYGLIAVRGTRFFAGPSNGVFGVFVERGEVAVRAAGREVVLTAGEGTDIARRGAAPTPARRWGEARIAAALAQIA</sequence>
<keyword evidence="4" id="KW-1185">Reference proteome</keyword>
<gene>
    <name evidence="3" type="ORF">ACFPN9_22670</name>
</gene>
<feature type="chain" id="PRO_5045378112" evidence="1">
    <location>
        <begin position="19"/>
        <end position="199"/>
    </location>
</feature>
<proteinExistence type="predicted"/>
<accession>A0ABW0P7B1</accession>
<evidence type="ECO:0000313" key="3">
    <source>
        <dbReference type="EMBL" id="MFC5508048.1"/>
    </source>
</evidence>
<name>A0ABW0P7B1_9HYPH</name>
<dbReference type="EMBL" id="JBHSLU010000082">
    <property type="protein sequence ID" value="MFC5508048.1"/>
    <property type="molecule type" value="Genomic_DNA"/>
</dbReference>
<organism evidence="3 4">
    <name type="scientific">Bosea massiliensis</name>
    <dbReference type="NCBI Taxonomy" id="151419"/>
    <lineage>
        <taxon>Bacteria</taxon>
        <taxon>Pseudomonadati</taxon>
        <taxon>Pseudomonadota</taxon>
        <taxon>Alphaproteobacteria</taxon>
        <taxon>Hyphomicrobiales</taxon>
        <taxon>Boseaceae</taxon>
        <taxon>Bosea</taxon>
    </lineage>
</organism>
<dbReference type="Pfam" id="PF04773">
    <property type="entry name" value="FecR"/>
    <property type="match status" value="1"/>
</dbReference>
<feature type="domain" description="FecR protein" evidence="2">
    <location>
        <begin position="59"/>
        <end position="154"/>
    </location>
</feature>
<evidence type="ECO:0000313" key="4">
    <source>
        <dbReference type="Proteomes" id="UP001596060"/>
    </source>
</evidence>
<keyword evidence="1" id="KW-0732">Signal</keyword>
<feature type="signal peptide" evidence="1">
    <location>
        <begin position="1"/>
        <end position="18"/>
    </location>
</feature>
<dbReference type="PANTHER" id="PTHR38731:SF3">
    <property type="entry name" value="BLL6125 PROTEIN"/>
    <property type="match status" value="1"/>
</dbReference>
<reference evidence="4" key="1">
    <citation type="journal article" date="2019" name="Int. J. Syst. Evol. Microbiol.">
        <title>The Global Catalogue of Microorganisms (GCM) 10K type strain sequencing project: providing services to taxonomists for standard genome sequencing and annotation.</title>
        <authorList>
            <consortium name="The Broad Institute Genomics Platform"/>
            <consortium name="The Broad Institute Genome Sequencing Center for Infectious Disease"/>
            <person name="Wu L."/>
            <person name="Ma J."/>
        </authorList>
    </citation>
    <scope>NUCLEOTIDE SEQUENCE [LARGE SCALE GENOMIC DNA]</scope>
    <source>
        <strain evidence="4">CCUG 43117</strain>
    </source>
</reference>
<dbReference type="InterPro" id="IPR006860">
    <property type="entry name" value="FecR"/>
</dbReference>
<evidence type="ECO:0000256" key="1">
    <source>
        <dbReference type="SAM" id="SignalP"/>
    </source>
</evidence>
<dbReference type="Proteomes" id="UP001596060">
    <property type="component" value="Unassembled WGS sequence"/>
</dbReference>
<dbReference type="Gene3D" id="2.60.120.1440">
    <property type="match status" value="1"/>
</dbReference>
<dbReference type="PANTHER" id="PTHR38731">
    <property type="entry name" value="LIPL45-RELATED LIPOPROTEIN-RELATED"/>
    <property type="match status" value="1"/>
</dbReference>
<dbReference type="RefSeq" id="WP_066722570.1">
    <property type="nucleotide sequence ID" value="NZ_JBHSLU010000082.1"/>
</dbReference>